<proteinExistence type="predicted"/>
<name>A0A146PBY7_FUNHE</name>
<evidence type="ECO:0000313" key="3">
    <source>
        <dbReference type="EMBL" id="JAQ41394.1"/>
    </source>
</evidence>
<keyword evidence="2" id="KW-1133">Transmembrane helix</keyword>
<reference evidence="3" key="1">
    <citation type="submission" date="2015-01" db="EMBL/GenBank/DDBJ databases">
        <title>EvidentialGene: Evidence-directed Construction of Complete mRNA Transcriptomes without Genomes.</title>
        <authorList>
            <person name="Gilbert D.G."/>
        </authorList>
    </citation>
    <scope>NUCLEOTIDE SEQUENCE</scope>
</reference>
<protein>
    <submittedName>
        <fullName evidence="3">Uncharacterized protein</fullName>
    </submittedName>
</protein>
<keyword evidence="2" id="KW-0472">Membrane</keyword>
<accession>A0A146PBY7</accession>
<dbReference type="EMBL" id="GCES01116649">
    <property type="protein sequence ID" value="JAQ69673.1"/>
    <property type="molecule type" value="Transcribed_RNA"/>
</dbReference>
<feature type="transmembrane region" description="Helical" evidence="2">
    <location>
        <begin position="60"/>
        <end position="80"/>
    </location>
</feature>
<dbReference type="AlphaFoldDB" id="A0A146PBY7"/>
<dbReference type="EMBL" id="GCES01144928">
    <property type="protein sequence ID" value="JAQ41394.1"/>
    <property type="molecule type" value="Transcribed_RNA"/>
</dbReference>
<evidence type="ECO:0000256" key="2">
    <source>
        <dbReference type="SAM" id="Phobius"/>
    </source>
</evidence>
<feature type="region of interest" description="Disordered" evidence="1">
    <location>
        <begin position="116"/>
        <end position="135"/>
    </location>
</feature>
<keyword evidence="2" id="KW-0812">Transmembrane</keyword>
<organism evidence="3">
    <name type="scientific">Fundulus heteroclitus</name>
    <name type="common">Killifish</name>
    <name type="synonym">Mummichog</name>
    <dbReference type="NCBI Taxonomy" id="8078"/>
    <lineage>
        <taxon>Eukaryota</taxon>
        <taxon>Metazoa</taxon>
        <taxon>Chordata</taxon>
        <taxon>Craniata</taxon>
        <taxon>Vertebrata</taxon>
        <taxon>Euteleostomi</taxon>
        <taxon>Actinopterygii</taxon>
        <taxon>Neopterygii</taxon>
        <taxon>Teleostei</taxon>
        <taxon>Neoteleostei</taxon>
        <taxon>Acanthomorphata</taxon>
        <taxon>Ovalentaria</taxon>
        <taxon>Atherinomorphae</taxon>
        <taxon>Cyprinodontiformes</taxon>
        <taxon>Fundulidae</taxon>
        <taxon>Fundulus</taxon>
    </lineage>
</organism>
<evidence type="ECO:0000256" key="1">
    <source>
        <dbReference type="SAM" id="MobiDB-lite"/>
    </source>
</evidence>
<sequence length="290" mass="33019">MLRQHREGIMGPLRGPFVAMTVSMTLRPWPMSISSCDEPATFCSSRMRELMADESLQRRMLAYFVIFCLFASITMCIWMLNRSLRLDTENCFHCMFLRLSFQKRLTRFANERMSASLANEPPAEQRHRTGEPNGAARTRDALILSFAKRVNLFWKLNRRNMQWKQFSVSSLKDLFSIQIHIVIEANKQKITKYANMRRCKLSSAINSLILEEQKVAGSSQLEILIGHGRKVIETVIATKGPRSGPIIPSRCCLNIVAQKNTSIAQDCRKYSSLSDLVTASSRDTNDESAA</sequence>